<dbReference type="Proteomes" id="UP000029917">
    <property type="component" value="Unassembled WGS sequence"/>
</dbReference>
<dbReference type="EMBL" id="JRKS01000006">
    <property type="protein sequence ID" value="KGJ08915.1"/>
    <property type="molecule type" value="Genomic_DNA"/>
</dbReference>
<comment type="caution">
    <text evidence="2">The sequence shown here is derived from an EMBL/GenBank/DDBJ whole genome shotgun (WGS) entry which is preliminary data.</text>
</comment>
<keyword evidence="3" id="KW-1185">Reference proteome</keyword>
<name>A0A099FDS6_9RHOB</name>
<sequence>MLTAHLPSGYVLGRAAGWRGSLLAAAVVGAVTPDLDMIRFHLLDHGQVHHHRYWTHIPAVWLAIGVASLALPPAFRRLAAAFLAGVALHLILDSIGGDILWGWPVTDRFFSLVTVPARHGHWIANYLLHWTFMFELLIWGAALFLFVRHRTAPKTSTS</sequence>
<keyword evidence="1" id="KW-0812">Transmembrane</keyword>
<dbReference type="InterPro" id="IPR007404">
    <property type="entry name" value="YdjM-like"/>
</dbReference>
<dbReference type="Pfam" id="PF04307">
    <property type="entry name" value="YdjM"/>
    <property type="match status" value="1"/>
</dbReference>
<reference evidence="2 3" key="2">
    <citation type="submission" date="2014-10" db="EMBL/GenBank/DDBJ databases">
        <title>Paracoccus sanguinis sp. nov., isolated from clinical specimens of New York State patients.</title>
        <authorList>
            <person name="Mingle L.A."/>
            <person name="Cole J.A."/>
            <person name="Lapierre P."/>
            <person name="Musser K.A."/>
        </authorList>
    </citation>
    <scope>NUCLEOTIDE SEQUENCE [LARGE SCALE GENOMIC DNA]</scope>
    <source>
        <strain evidence="2 3">HAMBI 3106</strain>
    </source>
</reference>
<accession>A0A099FDS6</accession>
<evidence type="ECO:0008006" key="4">
    <source>
        <dbReference type="Google" id="ProtNLM"/>
    </source>
</evidence>
<protein>
    <recommendedName>
        <fullName evidence="4">Hydrolase</fullName>
    </recommendedName>
</protein>
<evidence type="ECO:0000256" key="1">
    <source>
        <dbReference type="SAM" id="Phobius"/>
    </source>
</evidence>
<dbReference type="AlphaFoldDB" id="A0A099FDS6"/>
<proteinExistence type="predicted"/>
<dbReference type="STRING" id="690417.IC63_03700"/>
<organism evidence="2 3">
    <name type="scientific">Paracoccus sphaerophysae</name>
    <dbReference type="NCBI Taxonomy" id="690417"/>
    <lineage>
        <taxon>Bacteria</taxon>
        <taxon>Pseudomonadati</taxon>
        <taxon>Pseudomonadota</taxon>
        <taxon>Alphaproteobacteria</taxon>
        <taxon>Rhodobacterales</taxon>
        <taxon>Paracoccaceae</taxon>
        <taxon>Paracoccus</taxon>
    </lineage>
</organism>
<feature type="transmembrane region" description="Helical" evidence="1">
    <location>
        <begin position="78"/>
        <end position="103"/>
    </location>
</feature>
<dbReference type="RefSeq" id="WP_036716985.1">
    <property type="nucleotide sequence ID" value="NZ_JRKS01000006.1"/>
</dbReference>
<evidence type="ECO:0000313" key="3">
    <source>
        <dbReference type="Proteomes" id="UP000029917"/>
    </source>
</evidence>
<reference evidence="2 3" key="1">
    <citation type="submission" date="2014-09" db="EMBL/GenBank/DDBJ databases">
        <authorList>
            <person name="McGinnis J.M."/>
            <person name="Wolfgang W.J."/>
        </authorList>
    </citation>
    <scope>NUCLEOTIDE SEQUENCE [LARGE SCALE GENOMIC DNA]</scope>
    <source>
        <strain evidence="2 3">HAMBI 3106</strain>
    </source>
</reference>
<keyword evidence="1" id="KW-0472">Membrane</keyword>
<evidence type="ECO:0000313" key="2">
    <source>
        <dbReference type="EMBL" id="KGJ08915.1"/>
    </source>
</evidence>
<dbReference type="OrthoDB" id="199738at2"/>
<gene>
    <name evidence="2" type="ORF">IC63_03700</name>
</gene>
<keyword evidence="1" id="KW-1133">Transmembrane helix</keyword>
<feature type="transmembrane region" description="Helical" evidence="1">
    <location>
        <begin position="123"/>
        <end position="147"/>
    </location>
</feature>
<feature type="transmembrane region" description="Helical" evidence="1">
    <location>
        <begin position="53"/>
        <end position="71"/>
    </location>
</feature>